<gene>
    <name evidence="3" type="ORF">H9758_12425</name>
</gene>
<accession>A0A9D2NN78</accession>
<dbReference type="PANTHER" id="PTHR43567:SF5">
    <property type="entry name" value="HYPOTHETICAL CYTOSOLIC PROTEIN"/>
    <property type="match status" value="1"/>
</dbReference>
<dbReference type="Gene3D" id="2.30.110.10">
    <property type="entry name" value="Electron Transport, Fmn-binding Protein, Chain A"/>
    <property type="match status" value="1"/>
</dbReference>
<evidence type="ECO:0000313" key="4">
    <source>
        <dbReference type="Proteomes" id="UP000823890"/>
    </source>
</evidence>
<dbReference type="Proteomes" id="UP000823890">
    <property type="component" value="Unassembled WGS sequence"/>
</dbReference>
<evidence type="ECO:0000256" key="1">
    <source>
        <dbReference type="ARBA" id="ARBA00038054"/>
    </source>
</evidence>
<organism evidence="3 4">
    <name type="scientific">Candidatus Mediterraneibacter faecipullorum</name>
    <dbReference type="NCBI Taxonomy" id="2838670"/>
    <lineage>
        <taxon>Bacteria</taxon>
        <taxon>Bacillati</taxon>
        <taxon>Bacillota</taxon>
        <taxon>Clostridia</taxon>
        <taxon>Lachnospirales</taxon>
        <taxon>Lachnospiraceae</taxon>
        <taxon>Mediterraneibacter</taxon>
    </lineage>
</organism>
<dbReference type="GO" id="GO:0016646">
    <property type="term" value="F:oxidoreductase activity, acting on the CH-NH group of donors, NAD or NADP as acceptor"/>
    <property type="evidence" value="ECO:0007669"/>
    <property type="project" value="UniProtKB-ARBA"/>
</dbReference>
<comment type="similarity">
    <text evidence="1">Belongs to the flavoredoxin family.</text>
</comment>
<evidence type="ECO:0000259" key="2">
    <source>
        <dbReference type="Pfam" id="PF01613"/>
    </source>
</evidence>
<comment type="caution">
    <text evidence="3">The sequence shown here is derived from an EMBL/GenBank/DDBJ whole genome shotgun (WGS) entry which is preliminary data.</text>
</comment>
<reference evidence="3" key="1">
    <citation type="journal article" date="2021" name="PeerJ">
        <title>Extensive microbial diversity within the chicken gut microbiome revealed by metagenomics and culture.</title>
        <authorList>
            <person name="Gilroy R."/>
            <person name="Ravi A."/>
            <person name="Getino M."/>
            <person name="Pursley I."/>
            <person name="Horton D.L."/>
            <person name="Alikhan N.F."/>
            <person name="Baker D."/>
            <person name="Gharbi K."/>
            <person name="Hall N."/>
            <person name="Watson M."/>
            <person name="Adriaenssens E.M."/>
            <person name="Foster-Nyarko E."/>
            <person name="Jarju S."/>
            <person name="Secka A."/>
            <person name="Antonio M."/>
            <person name="Oren A."/>
            <person name="Chaudhuri R.R."/>
            <person name="La Ragione R."/>
            <person name="Hildebrand F."/>
            <person name="Pallen M.J."/>
        </authorList>
    </citation>
    <scope>NUCLEOTIDE SEQUENCE</scope>
    <source>
        <strain evidence="3">ChiW19-954</strain>
    </source>
</reference>
<reference evidence="3" key="2">
    <citation type="submission" date="2021-04" db="EMBL/GenBank/DDBJ databases">
        <authorList>
            <person name="Gilroy R."/>
        </authorList>
    </citation>
    <scope>NUCLEOTIDE SEQUENCE</scope>
    <source>
        <strain evidence="3">ChiW19-954</strain>
    </source>
</reference>
<sequence>MAFKETDISSLKFNPFDKISKQWMLVTAGNGDSCNTMTASWGGVGIMWGKPVATVYIRPQRYTKEFIDKNGYFTLSFLPEEYRRSLNVCGSVSGRNVEDKWQEAGLNPFEIDGTAAVEEAEEIFVCRKLYAQEMLPECFIDGECDTKWYPEKDYHMMYIAEIVKVLEK</sequence>
<dbReference type="InterPro" id="IPR012349">
    <property type="entry name" value="Split_barrel_FMN-bd"/>
</dbReference>
<dbReference type="Pfam" id="PF01613">
    <property type="entry name" value="Flavin_Reduct"/>
    <property type="match status" value="1"/>
</dbReference>
<name>A0A9D2NN78_9FIRM</name>
<proteinExistence type="inferred from homology"/>
<feature type="domain" description="Flavin reductase like" evidence="2">
    <location>
        <begin position="18"/>
        <end position="131"/>
    </location>
</feature>
<dbReference type="AlphaFoldDB" id="A0A9D2NN78"/>
<dbReference type="InterPro" id="IPR002563">
    <property type="entry name" value="Flavin_Rdtase-like_dom"/>
</dbReference>
<dbReference type="SUPFAM" id="SSF50475">
    <property type="entry name" value="FMN-binding split barrel"/>
    <property type="match status" value="1"/>
</dbReference>
<dbReference type="EMBL" id="DWWO01000146">
    <property type="protein sequence ID" value="HJC35372.1"/>
    <property type="molecule type" value="Genomic_DNA"/>
</dbReference>
<protein>
    <submittedName>
        <fullName evidence="3">Flavin reductase</fullName>
    </submittedName>
</protein>
<dbReference type="InterPro" id="IPR052174">
    <property type="entry name" value="Flavoredoxin"/>
</dbReference>
<dbReference type="PANTHER" id="PTHR43567">
    <property type="entry name" value="FLAVOREDOXIN-RELATED-RELATED"/>
    <property type="match status" value="1"/>
</dbReference>
<dbReference type="GO" id="GO:0010181">
    <property type="term" value="F:FMN binding"/>
    <property type="evidence" value="ECO:0007669"/>
    <property type="project" value="InterPro"/>
</dbReference>
<evidence type="ECO:0000313" key="3">
    <source>
        <dbReference type="EMBL" id="HJC35372.1"/>
    </source>
</evidence>